<dbReference type="Gene3D" id="3.30.2400.10">
    <property type="entry name" value="Major capsid protein gp5"/>
    <property type="match status" value="1"/>
</dbReference>
<keyword evidence="2" id="KW-0946">Virion</keyword>
<evidence type="ECO:0000256" key="2">
    <source>
        <dbReference type="ARBA" id="ARBA00022844"/>
    </source>
</evidence>
<sequence length="392" mass="42123">MKEYLDRQIEIRQQAWHQAKAIIDVATAEKRDLSAEEEQTYSRLNNELNERAATIAKLREDESRELRMDAATREIADQVRPVASAPVQEDVAMIRALIKGESRSANFERRDVLKSSTGSPVPTSFYNQVIMKARLVAPVLATSTVLNTAGGENLQIPRLSTYSVGTVNAEAAAMGESDPAFSAFITLGAFKYGFLTQVSQELLEDSGVDMLSFLADQVGNALGFAVGSALTVGTGTVEPTGIVAASSVGGTSGTATGFTADNLIDLLYSLDGAARNLPGVGWMMTGQSVGRVRKLKDTAGNYVFQPSLAMDSPDMLLGKPIYENPSMAEATTGTKSVIVGHLPSYYVRSVGGLKLDRSDDYAFNQGLATFRATFRVDGNLPQTSHVKHLLQP</sequence>
<evidence type="ECO:0000313" key="6">
    <source>
        <dbReference type="EMBL" id="CAB4203382.1"/>
    </source>
</evidence>
<proteinExistence type="predicted"/>
<protein>
    <submittedName>
        <fullName evidence="4">COG4653 Predicted phage phi-C31 gp36 major capsid-like protein</fullName>
    </submittedName>
</protein>
<evidence type="ECO:0000313" key="4">
    <source>
        <dbReference type="EMBL" id="CAB4173463.1"/>
    </source>
</evidence>
<dbReference type="Pfam" id="PF05065">
    <property type="entry name" value="Phage_capsid"/>
    <property type="match status" value="1"/>
</dbReference>
<organism evidence="4">
    <name type="scientific">uncultured Caudovirales phage</name>
    <dbReference type="NCBI Taxonomy" id="2100421"/>
    <lineage>
        <taxon>Viruses</taxon>
        <taxon>Duplodnaviria</taxon>
        <taxon>Heunggongvirae</taxon>
        <taxon>Uroviricota</taxon>
        <taxon>Caudoviricetes</taxon>
        <taxon>Peduoviridae</taxon>
        <taxon>Maltschvirus</taxon>
        <taxon>Maltschvirus maltsch</taxon>
    </lineage>
</organism>
<comment type="subcellular location">
    <subcellularLocation>
        <location evidence="1">Virion</location>
    </subcellularLocation>
</comment>
<dbReference type="GO" id="GO:0044423">
    <property type="term" value="C:virion component"/>
    <property type="evidence" value="ECO:0007669"/>
    <property type="project" value="UniProtKB-KW"/>
</dbReference>
<evidence type="ECO:0000259" key="3">
    <source>
        <dbReference type="Pfam" id="PF05065"/>
    </source>
</evidence>
<evidence type="ECO:0000313" key="5">
    <source>
        <dbReference type="EMBL" id="CAB4184210.1"/>
    </source>
</evidence>
<dbReference type="SUPFAM" id="SSF56563">
    <property type="entry name" value="Major capsid protein gp5"/>
    <property type="match status" value="1"/>
</dbReference>
<dbReference type="EMBL" id="LR797058">
    <property type="protein sequence ID" value="CAB4184210.1"/>
    <property type="molecule type" value="Genomic_DNA"/>
</dbReference>
<dbReference type="EMBL" id="LR797330">
    <property type="protein sequence ID" value="CAB4203382.1"/>
    <property type="molecule type" value="Genomic_DNA"/>
</dbReference>
<dbReference type="EMBL" id="LR796901">
    <property type="protein sequence ID" value="CAB4173463.1"/>
    <property type="molecule type" value="Genomic_DNA"/>
</dbReference>
<dbReference type="Gene3D" id="3.30.2320.10">
    <property type="entry name" value="hypothetical protein PF0899 domain"/>
    <property type="match status" value="1"/>
</dbReference>
<gene>
    <name evidence="5" type="ORF">UFOVP1111_40</name>
    <name evidence="6" type="ORF">UFOVP1380_45</name>
    <name evidence="4" type="ORF">UFOVP943_45</name>
</gene>
<evidence type="ECO:0000256" key="1">
    <source>
        <dbReference type="ARBA" id="ARBA00004328"/>
    </source>
</evidence>
<dbReference type="InterPro" id="IPR054612">
    <property type="entry name" value="Phage_capsid-like_C"/>
</dbReference>
<feature type="domain" description="Phage capsid-like C-terminal" evidence="3">
    <location>
        <begin position="120"/>
        <end position="387"/>
    </location>
</feature>
<reference evidence="4" key="1">
    <citation type="submission" date="2020-05" db="EMBL/GenBank/DDBJ databases">
        <authorList>
            <person name="Chiriac C."/>
            <person name="Salcher M."/>
            <person name="Ghai R."/>
            <person name="Kavagutti S V."/>
        </authorList>
    </citation>
    <scope>NUCLEOTIDE SEQUENCE</scope>
</reference>
<accession>A0A6J5PP71</accession>
<name>A0A6J5PP71_9CAUD</name>
<dbReference type="NCBIfam" id="TIGR01554">
    <property type="entry name" value="major_cap_HK97"/>
    <property type="match status" value="1"/>
</dbReference>
<dbReference type="InterPro" id="IPR024455">
    <property type="entry name" value="Phage_capsid"/>
</dbReference>